<evidence type="ECO:0000313" key="6">
    <source>
        <dbReference type="Proteomes" id="UP000076128"/>
    </source>
</evidence>
<accession>A0A161GJ34</accession>
<dbReference type="PANTHER" id="PTHR30308">
    <property type="entry name" value="TMRNA-BINDING COMPONENT OF TRANS-TRANSLATION TAGGING COMPLEX"/>
    <property type="match status" value="1"/>
</dbReference>
<dbReference type="NCBIfam" id="NF003843">
    <property type="entry name" value="PRK05422.1"/>
    <property type="match status" value="1"/>
</dbReference>
<dbReference type="InterPro" id="IPR000037">
    <property type="entry name" value="SsrA-bd_prot"/>
</dbReference>
<evidence type="ECO:0000256" key="4">
    <source>
        <dbReference type="SAM" id="MobiDB-lite"/>
    </source>
</evidence>
<evidence type="ECO:0000256" key="1">
    <source>
        <dbReference type="ARBA" id="ARBA00022490"/>
    </source>
</evidence>
<dbReference type="CDD" id="cd09294">
    <property type="entry name" value="SmpB"/>
    <property type="match status" value="1"/>
</dbReference>
<feature type="region of interest" description="Disordered" evidence="4">
    <location>
        <begin position="182"/>
        <end position="204"/>
    </location>
</feature>
<feature type="region of interest" description="Disordered" evidence="4">
    <location>
        <begin position="1"/>
        <end position="23"/>
    </location>
</feature>
<dbReference type="GO" id="GO:0070930">
    <property type="term" value="P:trans-translation-dependent protein tagging"/>
    <property type="evidence" value="ECO:0007669"/>
    <property type="project" value="TreeGrafter"/>
</dbReference>
<reference evidence="5 6" key="1">
    <citation type="submission" date="2015-09" db="EMBL/GenBank/DDBJ databases">
        <title>Complete genome sequence of Defluviimonas alba cai42t isolated from an oilfield in Xinjiang.</title>
        <authorList>
            <person name="Geng S."/>
            <person name="Pan X."/>
            <person name="Wu X."/>
        </authorList>
    </citation>
    <scope>NUCLEOTIDE SEQUENCE [LARGE SCALE GENOMIC DNA]</scope>
    <source>
        <strain evidence="6">cai42</strain>
    </source>
</reference>
<gene>
    <name evidence="3" type="primary">smpB</name>
    <name evidence="5" type="ORF">AKL17_0341</name>
</gene>
<organism evidence="5 6">
    <name type="scientific">Frigidibacter mobilis</name>
    <dbReference type="NCBI Taxonomy" id="1335048"/>
    <lineage>
        <taxon>Bacteria</taxon>
        <taxon>Pseudomonadati</taxon>
        <taxon>Pseudomonadota</taxon>
        <taxon>Alphaproteobacteria</taxon>
        <taxon>Rhodobacterales</taxon>
        <taxon>Paracoccaceae</taxon>
        <taxon>Frigidibacter</taxon>
    </lineage>
</organism>
<dbReference type="GO" id="GO:0003723">
    <property type="term" value="F:RNA binding"/>
    <property type="evidence" value="ECO:0007669"/>
    <property type="project" value="UniProtKB-UniRule"/>
</dbReference>
<evidence type="ECO:0000313" key="5">
    <source>
        <dbReference type="EMBL" id="AMY67603.1"/>
    </source>
</evidence>
<dbReference type="EMBL" id="CP012661">
    <property type="protein sequence ID" value="AMY67603.1"/>
    <property type="molecule type" value="Genomic_DNA"/>
</dbReference>
<dbReference type="KEGG" id="daa:AKL17_0341"/>
<feature type="compositionally biased region" description="Basic and acidic residues" evidence="4">
    <location>
        <begin position="182"/>
        <end position="195"/>
    </location>
</feature>
<name>A0A161GJ34_9RHOB</name>
<dbReference type="Gene3D" id="2.40.280.10">
    <property type="match status" value="1"/>
</dbReference>
<dbReference type="HAMAP" id="MF_00023">
    <property type="entry name" value="SmpB"/>
    <property type="match status" value="1"/>
</dbReference>
<dbReference type="STRING" id="1335048.AKL17_0341"/>
<evidence type="ECO:0000256" key="3">
    <source>
        <dbReference type="HAMAP-Rule" id="MF_00023"/>
    </source>
</evidence>
<comment type="subcellular location">
    <subcellularLocation>
        <location evidence="3">Cytoplasm</location>
    </subcellularLocation>
    <text evidence="3">The tmRNA-SmpB complex associates with stalled 70S ribosomes.</text>
</comment>
<protein>
    <recommendedName>
        <fullName evidence="3">SsrA-binding protein</fullName>
    </recommendedName>
    <alternativeName>
        <fullName evidence="3">Small protein B</fullName>
    </alternativeName>
</protein>
<keyword evidence="1 3" id="KW-0963">Cytoplasm</keyword>
<comment type="similarity">
    <text evidence="3">Belongs to the SmpB family.</text>
</comment>
<comment type="function">
    <text evidence="3">Required for rescue of stalled ribosomes mediated by trans-translation. Binds to transfer-messenger RNA (tmRNA), required for stable association of tmRNA with ribosomes. tmRNA and SmpB together mimic tRNA shape, replacing the anticodon stem-loop with SmpB. tmRNA is encoded by the ssrA gene; the 2 termini fold to resemble tRNA(Ala) and it encodes a 'tag peptide', a short internal open reading frame. During trans-translation Ala-aminoacylated tmRNA acts like a tRNA, entering the A-site of stalled ribosomes, displacing the stalled mRNA. The ribosome then switches to translate the ORF on the tmRNA; the nascent peptide is terminated with the 'tag peptide' encoded by the tmRNA and targeted for degradation. The ribosome is freed to recommence translation, which seems to be the essential function of trans-translation.</text>
</comment>
<dbReference type="Pfam" id="PF01668">
    <property type="entry name" value="SmpB"/>
    <property type="match status" value="1"/>
</dbReference>
<sequence length="204" mass="22803">MRGASPRPPAGEGRAPPRHPSADICASKKREGALDRLGFTAYLGPIMAVKHDPNSKVIAENRRARFDYAIESDLEAGIMLLGSEVKSLRKGQSNIAESYASVEGGELWLINSYIAPYMQAGVFGHEERRRRKLLVSRKELSRLWQAVGREGMTLVPLVMYFNDKGMAKLKIGVAKGKKLADKRATEAKRDWDRQKSRIMKQGHQ</sequence>
<evidence type="ECO:0000256" key="2">
    <source>
        <dbReference type="ARBA" id="ARBA00022884"/>
    </source>
</evidence>
<dbReference type="GO" id="GO:0005829">
    <property type="term" value="C:cytosol"/>
    <property type="evidence" value="ECO:0007669"/>
    <property type="project" value="TreeGrafter"/>
</dbReference>
<proteinExistence type="inferred from homology"/>
<dbReference type="SUPFAM" id="SSF74982">
    <property type="entry name" value="Small protein B (SmpB)"/>
    <property type="match status" value="1"/>
</dbReference>
<feature type="compositionally biased region" description="Low complexity" evidence="4">
    <location>
        <begin position="1"/>
        <end position="14"/>
    </location>
</feature>
<dbReference type="Proteomes" id="UP000076128">
    <property type="component" value="Chromosome"/>
</dbReference>
<dbReference type="InterPro" id="IPR023620">
    <property type="entry name" value="SmpB"/>
</dbReference>
<dbReference type="GO" id="GO:0070929">
    <property type="term" value="P:trans-translation"/>
    <property type="evidence" value="ECO:0007669"/>
    <property type="project" value="UniProtKB-UniRule"/>
</dbReference>
<keyword evidence="6" id="KW-1185">Reference proteome</keyword>
<dbReference type="AlphaFoldDB" id="A0A161GJ34"/>
<dbReference type="PROSITE" id="PS01317">
    <property type="entry name" value="SSRP"/>
    <property type="match status" value="1"/>
</dbReference>
<dbReference type="PANTHER" id="PTHR30308:SF2">
    <property type="entry name" value="SSRA-BINDING PROTEIN"/>
    <property type="match status" value="1"/>
</dbReference>
<dbReference type="NCBIfam" id="TIGR00086">
    <property type="entry name" value="smpB"/>
    <property type="match status" value="1"/>
</dbReference>
<dbReference type="PATRIC" id="fig|1335048.3.peg.358"/>
<dbReference type="InterPro" id="IPR020081">
    <property type="entry name" value="SsrA-bd_prot_CS"/>
</dbReference>
<keyword evidence="2 3" id="KW-0694">RNA-binding</keyword>